<dbReference type="VEuPathDB" id="TriTrypDB:ADEAN_000553200"/>
<dbReference type="OrthoDB" id="247078at2759"/>
<protein>
    <submittedName>
        <fullName evidence="2">Uncharacterized protein</fullName>
    </submittedName>
</protein>
<feature type="compositionally biased region" description="Basic and acidic residues" evidence="1">
    <location>
        <begin position="197"/>
        <end position="214"/>
    </location>
</feature>
<evidence type="ECO:0000313" key="2">
    <source>
        <dbReference type="EMBL" id="CAD2218046.1"/>
    </source>
</evidence>
<name>A0A7G2CDY8_9TRYP</name>
<proteinExistence type="predicted"/>
<dbReference type="EMBL" id="LR877154">
    <property type="protein sequence ID" value="CAD2218046.1"/>
    <property type="molecule type" value="Genomic_DNA"/>
</dbReference>
<keyword evidence="3" id="KW-1185">Reference proteome</keyword>
<dbReference type="AlphaFoldDB" id="A0A7G2CDY8"/>
<feature type="compositionally biased region" description="Acidic residues" evidence="1">
    <location>
        <begin position="215"/>
        <end position="229"/>
    </location>
</feature>
<evidence type="ECO:0000256" key="1">
    <source>
        <dbReference type="SAM" id="MobiDB-lite"/>
    </source>
</evidence>
<reference evidence="2 3" key="1">
    <citation type="submission" date="2020-08" db="EMBL/GenBank/DDBJ databases">
        <authorList>
            <person name="Newling K."/>
            <person name="Davey J."/>
            <person name="Forrester S."/>
        </authorList>
    </citation>
    <scope>NUCLEOTIDE SEQUENCE [LARGE SCALE GENOMIC DNA]</scope>
    <source>
        <strain evidence="3">Crithidia deanei Carvalho (ATCC PRA-265)</strain>
    </source>
</reference>
<accession>A0A7G2CDY8</accession>
<dbReference type="Proteomes" id="UP000515908">
    <property type="component" value="Chromosome 10"/>
</dbReference>
<organism evidence="2 3">
    <name type="scientific">Angomonas deanei</name>
    <dbReference type="NCBI Taxonomy" id="59799"/>
    <lineage>
        <taxon>Eukaryota</taxon>
        <taxon>Discoba</taxon>
        <taxon>Euglenozoa</taxon>
        <taxon>Kinetoplastea</taxon>
        <taxon>Metakinetoplastina</taxon>
        <taxon>Trypanosomatida</taxon>
        <taxon>Trypanosomatidae</taxon>
        <taxon>Strigomonadinae</taxon>
        <taxon>Angomonas</taxon>
    </lineage>
</organism>
<sequence length="241" mass="26766">MEGLGFASSTILRVKTDLGPALSTISPDDLLEFLVTGEKTVPVDMITDDDSEEVVADTRDTGDFWSDVMGSGPNRVVQEKKRSFHFRVAPFLDLFCYAGGDEYGSLPTVLPYLRLSIVKCIIASADVASLGFKGVEDAFATMKAHGIVTLHNDLAQLTALGFRYHFPFHNEENMLEVQIRRNASAVKDLLARRKAEGEARAVEYEEGELHLHNDSEDEDDEEEESEYSSDDQVLPELKFGI</sequence>
<evidence type="ECO:0000313" key="3">
    <source>
        <dbReference type="Proteomes" id="UP000515908"/>
    </source>
</evidence>
<feature type="region of interest" description="Disordered" evidence="1">
    <location>
        <begin position="197"/>
        <end position="241"/>
    </location>
</feature>
<gene>
    <name evidence="2" type="ORF">ADEAN_000553200</name>
</gene>